<dbReference type="GO" id="GO:0008839">
    <property type="term" value="F:4-hydroxy-tetrahydrodipicolinate reductase"/>
    <property type="evidence" value="ECO:0007669"/>
    <property type="project" value="InterPro"/>
</dbReference>
<reference evidence="5 6" key="1">
    <citation type="journal article" date="2016" name="Nat. Commun.">
        <title>Thousands of microbial genomes shed light on interconnected biogeochemical processes in an aquifer system.</title>
        <authorList>
            <person name="Anantharaman K."/>
            <person name="Brown C.T."/>
            <person name="Hug L.A."/>
            <person name="Sharon I."/>
            <person name="Castelle C.J."/>
            <person name="Probst A.J."/>
            <person name="Thomas B.C."/>
            <person name="Singh A."/>
            <person name="Wilkins M.J."/>
            <person name="Karaoz U."/>
            <person name="Brodie E.L."/>
            <person name="Williams K.H."/>
            <person name="Hubbard S.S."/>
            <person name="Banfield J.F."/>
        </authorList>
    </citation>
    <scope>NUCLEOTIDE SEQUENCE [LARGE SCALE GENOMIC DNA]</scope>
    <source>
        <strain evidence="6">RIFCSPLOWO2_12_FULL_64_10</strain>
    </source>
</reference>
<name>A0A1F6D711_HANXR</name>
<dbReference type="GO" id="GO:0009089">
    <property type="term" value="P:lysine biosynthetic process via diaminopimelate"/>
    <property type="evidence" value="ECO:0007669"/>
    <property type="project" value="InterPro"/>
</dbReference>
<dbReference type="EMBL" id="MFKF01000012">
    <property type="protein sequence ID" value="OGG57175.1"/>
    <property type="molecule type" value="Genomic_DNA"/>
</dbReference>
<dbReference type="AlphaFoldDB" id="A0A1F6D711"/>
<evidence type="ECO:0000313" key="6">
    <source>
        <dbReference type="Proteomes" id="UP000178606"/>
    </source>
</evidence>
<evidence type="ECO:0000256" key="1">
    <source>
        <dbReference type="ARBA" id="ARBA00022857"/>
    </source>
</evidence>
<feature type="domain" description="2,4-diaminopentanoate dehydrogenase C-terminal" evidence="4">
    <location>
        <begin position="144"/>
        <end position="333"/>
    </location>
</feature>
<dbReference type="InterPro" id="IPR000846">
    <property type="entry name" value="DapB_N"/>
</dbReference>
<evidence type="ECO:0000313" key="5">
    <source>
        <dbReference type="EMBL" id="OGG57175.1"/>
    </source>
</evidence>
<keyword evidence="2" id="KW-0560">Oxidoreductase</keyword>
<dbReference type="CDD" id="cd24146">
    <property type="entry name" value="nat-AmDH_N_like"/>
    <property type="match status" value="1"/>
</dbReference>
<sequence length="335" mass="34279">MSAGTGRAGKVKVALYGIGVIGAAVARAALSRRSLEVVGALDRDPHKVGRDLGELIGGGKVGIAVTDRPDALAGAQVVVHTTGSSFKAVYPQLAEIVEAGANVVSSCEELAFPYLQNPGLSGELSSLANRKGVTVFGTGVNPGFVMDALPVAVSGVVSDVRRVAVTRVVDAATRRGPLQKKIGSGMTPEAFEALAQEGKIGHVGLVESVALIAHCIGWTLEGVTETLDPVVSQEAIRTEHVQVAPGQVAGLHQTAAGLQGGQRVIEMDLTMRLNAPNARDEILVEGTPAVHLVIRGGTAGDPATVAALLNAVPRVLDAPPGLLTAKELLLPRSVG</sequence>
<evidence type="ECO:0000259" key="3">
    <source>
        <dbReference type="Pfam" id="PF01113"/>
    </source>
</evidence>
<dbReference type="Gene3D" id="3.40.50.720">
    <property type="entry name" value="NAD(P)-binding Rossmann-like Domain"/>
    <property type="match status" value="1"/>
</dbReference>
<protein>
    <submittedName>
        <fullName evidence="5">Uncharacterized protein</fullName>
    </submittedName>
</protein>
<gene>
    <name evidence="5" type="ORF">A3F84_04245</name>
</gene>
<dbReference type="SUPFAM" id="SSF51735">
    <property type="entry name" value="NAD(P)-binding Rossmann-fold domains"/>
    <property type="match status" value="1"/>
</dbReference>
<dbReference type="Pfam" id="PF19328">
    <property type="entry name" value="DAP_DH_C"/>
    <property type="match status" value="1"/>
</dbReference>
<comment type="caution">
    <text evidence="5">The sequence shown here is derived from an EMBL/GenBank/DDBJ whole genome shotgun (WGS) entry which is preliminary data.</text>
</comment>
<keyword evidence="1" id="KW-0521">NADP</keyword>
<evidence type="ECO:0000259" key="4">
    <source>
        <dbReference type="Pfam" id="PF19328"/>
    </source>
</evidence>
<evidence type="ECO:0000256" key="2">
    <source>
        <dbReference type="ARBA" id="ARBA00023002"/>
    </source>
</evidence>
<organism evidence="5 6">
    <name type="scientific">Handelsmanbacteria sp. (strain RIFCSPLOWO2_12_FULL_64_10)</name>
    <dbReference type="NCBI Taxonomy" id="1817868"/>
    <lineage>
        <taxon>Bacteria</taxon>
        <taxon>Candidatus Handelsmaniibacteriota</taxon>
    </lineage>
</organism>
<dbReference type="Proteomes" id="UP000178606">
    <property type="component" value="Unassembled WGS sequence"/>
</dbReference>
<feature type="domain" description="Dihydrodipicolinate reductase N-terminal" evidence="3">
    <location>
        <begin position="11"/>
        <end position="105"/>
    </location>
</feature>
<dbReference type="InterPro" id="IPR036291">
    <property type="entry name" value="NAD(P)-bd_dom_sf"/>
</dbReference>
<dbReference type="Pfam" id="PF01113">
    <property type="entry name" value="DapB_N"/>
    <property type="match status" value="1"/>
</dbReference>
<proteinExistence type="predicted"/>
<accession>A0A1F6D711</accession>
<dbReference type="InterPro" id="IPR045760">
    <property type="entry name" value="DAP_DH_C"/>
</dbReference>